<dbReference type="PIRSF" id="PIRSF006603">
    <property type="entry name" value="DinF"/>
    <property type="match status" value="1"/>
</dbReference>
<dbReference type="Proteomes" id="UP000199595">
    <property type="component" value="Unassembled WGS sequence"/>
</dbReference>
<proteinExistence type="predicted"/>
<organism evidence="8 9">
    <name type="scientific">Lutibacter oricola</name>
    <dbReference type="NCBI Taxonomy" id="762486"/>
    <lineage>
        <taxon>Bacteria</taxon>
        <taxon>Pseudomonadati</taxon>
        <taxon>Bacteroidota</taxon>
        <taxon>Flavobacteriia</taxon>
        <taxon>Flavobacteriales</taxon>
        <taxon>Flavobacteriaceae</taxon>
        <taxon>Lutibacter</taxon>
    </lineage>
</organism>
<dbReference type="InterPro" id="IPR052031">
    <property type="entry name" value="Membrane_Transporter-Flippase"/>
</dbReference>
<feature type="transmembrane region" description="Helical" evidence="7">
    <location>
        <begin position="170"/>
        <end position="189"/>
    </location>
</feature>
<gene>
    <name evidence="8" type="ORF">SAMN05444411_102293</name>
</gene>
<protein>
    <submittedName>
        <fullName evidence="8">Putative efflux protein, MATE family</fullName>
    </submittedName>
</protein>
<dbReference type="RefSeq" id="WP_090121192.1">
    <property type="nucleotide sequence ID" value="NZ_FNNJ01000002.1"/>
</dbReference>
<keyword evidence="2" id="KW-0813">Transport</keyword>
<feature type="transmembrane region" description="Helical" evidence="7">
    <location>
        <begin position="417"/>
        <end position="439"/>
    </location>
</feature>
<feature type="transmembrane region" description="Helical" evidence="7">
    <location>
        <begin position="201"/>
        <end position="220"/>
    </location>
</feature>
<dbReference type="EMBL" id="FNNJ01000002">
    <property type="protein sequence ID" value="SDW84390.1"/>
    <property type="molecule type" value="Genomic_DNA"/>
</dbReference>
<evidence type="ECO:0000256" key="1">
    <source>
        <dbReference type="ARBA" id="ARBA00004651"/>
    </source>
</evidence>
<dbReference type="STRING" id="762486.SAMN05444411_102293"/>
<feature type="transmembrane region" description="Helical" evidence="7">
    <location>
        <begin position="52"/>
        <end position="78"/>
    </location>
</feature>
<feature type="transmembrane region" description="Helical" evidence="7">
    <location>
        <begin position="362"/>
        <end position="381"/>
    </location>
</feature>
<feature type="transmembrane region" description="Helical" evidence="7">
    <location>
        <begin position="320"/>
        <end position="342"/>
    </location>
</feature>
<feature type="transmembrane region" description="Helical" evidence="7">
    <location>
        <begin position="21"/>
        <end position="46"/>
    </location>
</feature>
<dbReference type="OrthoDB" id="9776324at2"/>
<dbReference type="AlphaFoldDB" id="A0A1H2WUU4"/>
<dbReference type="InterPro" id="IPR048279">
    <property type="entry name" value="MdtK-like"/>
</dbReference>
<evidence type="ECO:0000313" key="9">
    <source>
        <dbReference type="Proteomes" id="UP000199595"/>
    </source>
</evidence>
<dbReference type="PANTHER" id="PTHR43549:SF3">
    <property type="entry name" value="MULTIDRUG RESISTANCE PROTEIN YPNP-RELATED"/>
    <property type="match status" value="1"/>
</dbReference>
<evidence type="ECO:0000256" key="7">
    <source>
        <dbReference type="SAM" id="Phobius"/>
    </source>
</evidence>
<evidence type="ECO:0000256" key="5">
    <source>
        <dbReference type="ARBA" id="ARBA00022989"/>
    </source>
</evidence>
<evidence type="ECO:0000313" key="8">
    <source>
        <dbReference type="EMBL" id="SDW84390.1"/>
    </source>
</evidence>
<feature type="transmembrane region" description="Helical" evidence="7">
    <location>
        <begin position="288"/>
        <end position="308"/>
    </location>
</feature>
<keyword evidence="4 7" id="KW-0812">Transmembrane</keyword>
<dbReference type="GO" id="GO:0042910">
    <property type="term" value="F:xenobiotic transmembrane transporter activity"/>
    <property type="evidence" value="ECO:0007669"/>
    <property type="project" value="InterPro"/>
</dbReference>
<feature type="transmembrane region" description="Helical" evidence="7">
    <location>
        <begin position="243"/>
        <end position="268"/>
    </location>
</feature>
<name>A0A1H2WUU4_9FLAO</name>
<evidence type="ECO:0000256" key="6">
    <source>
        <dbReference type="ARBA" id="ARBA00023136"/>
    </source>
</evidence>
<evidence type="ECO:0000256" key="3">
    <source>
        <dbReference type="ARBA" id="ARBA00022475"/>
    </source>
</evidence>
<sequence length="449" mass="48784">MSKKINKNLTEGSIGKQLFSLTWPMTLGMLGMVIFTIIDTYFIGLLGVQQLAAISFCFPVIMFLNGLSMGIGIGTSSLISRNIIAVERSKVRLMSSRAILLGLVIVVVFVTAGINAMEPIFSSLGAKQETMPYIVDYMTIWLLGVPFVTIPMIGNNIVRATGDTKLPGMLMIASGVVNGVLDPLFIFGYGPFPELGIKGAALATVISRGISLILILIVLVKREQLLTIYLGNIKDILTTWKELIYVAIPASISLLITPISIGFITKIISGFGKEAVAAFGVASRVEMFALMVVTSLGSVLIIFVGQNISKLKFQRIFTSLNYSMVFSLIWGGVVFLILLLFGNSIASVFTNVVEVIEITKKYFYIIGASYGLQGLVILSTSSYNGINKPYPSAIFSLIRMLILYVPLAWIGARLFEINGVFCAGFIANIIVGIISYYHLNLTIKKISVS</sequence>
<feature type="transmembrane region" description="Helical" evidence="7">
    <location>
        <begin position="137"/>
        <end position="158"/>
    </location>
</feature>
<comment type="subcellular location">
    <subcellularLocation>
        <location evidence="1">Cell membrane</location>
        <topology evidence="1">Multi-pass membrane protein</topology>
    </subcellularLocation>
</comment>
<keyword evidence="6 7" id="KW-0472">Membrane</keyword>
<dbReference type="PANTHER" id="PTHR43549">
    <property type="entry name" value="MULTIDRUG RESISTANCE PROTEIN YPNP-RELATED"/>
    <property type="match status" value="1"/>
</dbReference>
<keyword evidence="3" id="KW-1003">Cell membrane</keyword>
<feature type="transmembrane region" description="Helical" evidence="7">
    <location>
        <begin position="393"/>
        <end position="411"/>
    </location>
</feature>
<dbReference type="NCBIfam" id="TIGR00797">
    <property type="entry name" value="matE"/>
    <property type="match status" value="1"/>
</dbReference>
<dbReference type="GO" id="GO:0005886">
    <property type="term" value="C:plasma membrane"/>
    <property type="evidence" value="ECO:0007669"/>
    <property type="project" value="UniProtKB-SubCell"/>
</dbReference>
<keyword evidence="9" id="KW-1185">Reference proteome</keyword>
<keyword evidence="5 7" id="KW-1133">Transmembrane helix</keyword>
<dbReference type="Pfam" id="PF01554">
    <property type="entry name" value="MatE"/>
    <property type="match status" value="2"/>
</dbReference>
<reference evidence="8 9" key="1">
    <citation type="submission" date="2016-10" db="EMBL/GenBank/DDBJ databases">
        <authorList>
            <person name="de Groot N.N."/>
        </authorList>
    </citation>
    <scope>NUCLEOTIDE SEQUENCE [LARGE SCALE GENOMIC DNA]</scope>
    <source>
        <strain evidence="8 9">DSM 24956</strain>
    </source>
</reference>
<accession>A0A1H2WUU4</accession>
<dbReference type="GO" id="GO:0015297">
    <property type="term" value="F:antiporter activity"/>
    <property type="evidence" value="ECO:0007669"/>
    <property type="project" value="InterPro"/>
</dbReference>
<evidence type="ECO:0000256" key="4">
    <source>
        <dbReference type="ARBA" id="ARBA00022692"/>
    </source>
</evidence>
<evidence type="ECO:0000256" key="2">
    <source>
        <dbReference type="ARBA" id="ARBA00022448"/>
    </source>
</evidence>
<feature type="transmembrane region" description="Helical" evidence="7">
    <location>
        <begin position="98"/>
        <end position="117"/>
    </location>
</feature>
<dbReference type="InterPro" id="IPR002528">
    <property type="entry name" value="MATE_fam"/>
</dbReference>